<proteinExistence type="predicted"/>
<dbReference type="KEGG" id="bts:Btus_2292"/>
<evidence type="ECO:0000256" key="1">
    <source>
        <dbReference type="SAM" id="Phobius"/>
    </source>
</evidence>
<dbReference type="HOGENOM" id="CLU_067338_2_0_9"/>
<feature type="transmembrane region" description="Helical" evidence="1">
    <location>
        <begin position="24"/>
        <end position="42"/>
    </location>
</feature>
<dbReference type="PIRSF" id="PIRSF021383">
    <property type="entry name" value="YunB"/>
    <property type="match status" value="1"/>
</dbReference>
<dbReference type="NCBIfam" id="TIGR02832">
    <property type="entry name" value="spo_yunB"/>
    <property type="match status" value="1"/>
</dbReference>
<dbReference type="AlphaFoldDB" id="D5WS09"/>
<evidence type="ECO:0000313" key="3">
    <source>
        <dbReference type="Proteomes" id="UP000002368"/>
    </source>
</evidence>
<dbReference type="Pfam" id="PF09560">
    <property type="entry name" value="Spore_YunB"/>
    <property type="match status" value="1"/>
</dbReference>
<reference evidence="2 3" key="1">
    <citation type="journal article" date="2011" name="Stand. Genomic Sci.">
        <title>Complete genome sequence of the thermophilic, hydrogen-oxidizing Bacillus tusciae type strain (T2) and reclassification in the new genus, Kyrpidia gen. nov. as Kyrpidia tusciae comb. nov. and emendation of the family Alicyclobacillaceae da Costa and Rainey, 2010.</title>
        <authorList>
            <person name="Klenk H.P."/>
            <person name="Lapidus A."/>
            <person name="Chertkov O."/>
            <person name="Copeland A."/>
            <person name="Del Rio T.G."/>
            <person name="Nolan M."/>
            <person name="Lucas S."/>
            <person name="Chen F."/>
            <person name="Tice H."/>
            <person name="Cheng J.F."/>
            <person name="Han C."/>
            <person name="Bruce D."/>
            <person name="Goodwin L."/>
            <person name="Pitluck S."/>
            <person name="Pati A."/>
            <person name="Ivanova N."/>
            <person name="Mavromatis K."/>
            <person name="Daum C."/>
            <person name="Chen A."/>
            <person name="Palaniappan K."/>
            <person name="Chang Y.J."/>
            <person name="Land M."/>
            <person name="Hauser L."/>
            <person name="Jeffries C.D."/>
            <person name="Detter J.C."/>
            <person name="Rohde M."/>
            <person name="Abt B."/>
            <person name="Pukall R."/>
            <person name="Goker M."/>
            <person name="Bristow J."/>
            <person name="Markowitz V."/>
            <person name="Hugenholtz P."/>
            <person name="Eisen J.A."/>
        </authorList>
    </citation>
    <scope>NUCLEOTIDE SEQUENCE [LARGE SCALE GENOMIC DNA]</scope>
    <source>
        <strain evidence="2 3">DSM 2912</strain>
    </source>
</reference>
<keyword evidence="1" id="KW-0812">Transmembrane</keyword>
<sequence length="255" mass="27668">MPMRFGRRFRVGFRRRVPGGRRPFLLVAVGILGFLVLAFYVLDYNIRPVFVDIAKGMARRLATDAINQALVQTVQQGIDYSKLVTLQTDRNGRVIGATLDEKEVLRLQTAVTTRVQAVVDHLSTQQIDVPIGQAMNSSIFSAFGPMIPVAIVPFGTAESEVQQTTREAGINQTIHEVDIQVQARIQILAPFVAEPVDVQTKVPVAYMVLVGEVPQYFFDARGLPFYPPGWMVPATPGNSGSGPTSSPSGASGGNG</sequence>
<dbReference type="EMBL" id="CP002017">
    <property type="protein sequence ID" value="ADG06961.1"/>
    <property type="molecule type" value="Genomic_DNA"/>
</dbReference>
<dbReference type="STRING" id="562970.Btus_2292"/>
<gene>
    <name evidence="2" type="ordered locus">Btus_2292</name>
</gene>
<protein>
    <submittedName>
        <fullName evidence="2">Sporulation protein YunB</fullName>
    </submittedName>
</protein>
<keyword evidence="1" id="KW-0472">Membrane</keyword>
<dbReference type="InterPro" id="IPR014197">
    <property type="entry name" value="Sporulation_prot_YunB"/>
</dbReference>
<keyword evidence="3" id="KW-1185">Reference proteome</keyword>
<dbReference type="Proteomes" id="UP000002368">
    <property type="component" value="Chromosome"/>
</dbReference>
<organism evidence="2 3">
    <name type="scientific">Kyrpidia tusciae (strain DSM 2912 / NBRC 15312 / T2)</name>
    <name type="common">Bacillus tusciae</name>
    <dbReference type="NCBI Taxonomy" id="562970"/>
    <lineage>
        <taxon>Bacteria</taxon>
        <taxon>Bacillati</taxon>
        <taxon>Bacillota</taxon>
        <taxon>Bacilli</taxon>
        <taxon>Bacillales</taxon>
        <taxon>Alicyclobacillaceae</taxon>
        <taxon>Kyrpidia</taxon>
    </lineage>
</organism>
<accession>D5WS09</accession>
<evidence type="ECO:0000313" key="2">
    <source>
        <dbReference type="EMBL" id="ADG06961.1"/>
    </source>
</evidence>
<keyword evidence="1" id="KW-1133">Transmembrane helix</keyword>
<dbReference type="eggNOG" id="ENOG5031XUS">
    <property type="taxonomic scope" value="Bacteria"/>
</dbReference>
<name>D5WS09_KYRT2</name>